<evidence type="ECO:0000256" key="5">
    <source>
        <dbReference type="SAM" id="SignalP"/>
    </source>
</evidence>
<evidence type="ECO:0000256" key="2">
    <source>
        <dbReference type="ARBA" id="ARBA00043996"/>
    </source>
</evidence>
<gene>
    <name evidence="7" type="ORF">FOMPIDRAFT_1021547</name>
</gene>
<feature type="chain" id="PRO_5004550655" description="Fungal lipase-type domain-containing protein" evidence="5">
    <location>
        <begin position="28"/>
        <end position="320"/>
    </location>
</feature>
<dbReference type="EMBL" id="KE504124">
    <property type="protein sequence ID" value="EPT05253.1"/>
    <property type="molecule type" value="Genomic_DNA"/>
</dbReference>
<dbReference type="GO" id="GO:0006629">
    <property type="term" value="P:lipid metabolic process"/>
    <property type="evidence" value="ECO:0007669"/>
    <property type="project" value="InterPro"/>
</dbReference>
<comment type="similarity">
    <text evidence="2">Belongs to the AB hydrolase superfamily. Lipase family. Class 3 subfamily.</text>
</comment>
<dbReference type="Pfam" id="PF01764">
    <property type="entry name" value="Lipase_3"/>
    <property type="match status" value="1"/>
</dbReference>
<protein>
    <recommendedName>
        <fullName evidence="6">Fungal lipase-type domain-containing protein</fullName>
    </recommendedName>
</protein>
<dbReference type="CDD" id="cd00519">
    <property type="entry name" value="Lipase_3"/>
    <property type="match status" value="1"/>
</dbReference>
<keyword evidence="8" id="KW-1185">Reference proteome</keyword>
<dbReference type="OrthoDB" id="426718at2759"/>
<dbReference type="InterPro" id="IPR002921">
    <property type="entry name" value="Fungal_lipase-type"/>
</dbReference>
<accession>S8EM74</accession>
<dbReference type="AlphaFoldDB" id="S8EM74"/>
<evidence type="ECO:0000259" key="6">
    <source>
        <dbReference type="Pfam" id="PF01764"/>
    </source>
</evidence>
<name>S8EM74_FOMSC</name>
<dbReference type="SUPFAM" id="SSF53474">
    <property type="entry name" value="alpha/beta-Hydrolases"/>
    <property type="match status" value="1"/>
</dbReference>
<comment type="catalytic activity">
    <reaction evidence="3">
        <text>a diacylglycerol + H2O = a monoacylglycerol + a fatty acid + H(+)</text>
        <dbReference type="Rhea" id="RHEA:32731"/>
        <dbReference type="ChEBI" id="CHEBI:15377"/>
        <dbReference type="ChEBI" id="CHEBI:15378"/>
        <dbReference type="ChEBI" id="CHEBI:17408"/>
        <dbReference type="ChEBI" id="CHEBI:18035"/>
        <dbReference type="ChEBI" id="CHEBI:28868"/>
    </reaction>
</comment>
<evidence type="ECO:0000313" key="8">
    <source>
        <dbReference type="Proteomes" id="UP000015241"/>
    </source>
</evidence>
<evidence type="ECO:0000256" key="1">
    <source>
        <dbReference type="ARBA" id="ARBA00023157"/>
    </source>
</evidence>
<keyword evidence="1" id="KW-1015">Disulfide bond</keyword>
<reference evidence="7 8" key="1">
    <citation type="journal article" date="2012" name="Science">
        <title>The Paleozoic origin of enzymatic lignin decomposition reconstructed from 31 fungal genomes.</title>
        <authorList>
            <person name="Floudas D."/>
            <person name="Binder M."/>
            <person name="Riley R."/>
            <person name="Barry K."/>
            <person name="Blanchette R.A."/>
            <person name="Henrissat B."/>
            <person name="Martinez A.T."/>
            <person name="Otillar R."/>
            <person name="Spatafora J.W."/>
            <person name="Yadav J.S."/>
            <person name="Aerts A."/>
            <person name="Benoit I."/>
            <person name="Boyd A."/>
            <person name="Carlson A."/>
            <person name="Copeland A."/>
            <person name="Coutinho P.M."/>
            <person name="de Vries R.P."/>
            <person name="Ferreira P."/>
            <person name="Findley K."/>
            <person name="Foster B."/>
            <person name="Gaskell J."/>
            <person name="Glotzer D."/>
            <person name="Gorecki P."/>
            <person name="Heitman J."/>
            <person name="Hesse C."/>
            <person name="Hori C."/>
            <person name="Igarashi K."/>
            <person name="Jurgens J.A."/>
            <person name="Kallen N."/>
            <person name="Kersten P."/>
            <person name="Kohler A."/>
            <person name="Kuees U."/>
            <person name="Kumar T.K.A."/>
            <person name="Kuo A."/>
            <person name="LaButti K."/>
            <person name="Larrondo L.F."/>
            <person name="Lindquist E."/>
            <person name="Ling A."/>
            <person name="Lombard V."/>
            <person name="Lucas S."/>
            <person name="Lundell T."/>
            <person name="Martin R."/>
            <person name="McLaughlin D.J."/>
            <person name="Morgenstern I."/>
            <person name="Morin E."/>
            <person name="Murat C."/>
            <person name="Nagy L.G."/>
            <person name="Nolan M."/>
            <person name="Ohm R.A."/>
            <person name="Patyshakuliyeva A."/>
            <person name="Rokas A."/>
            <person name="Ruiz-Duenas F.J."/>
            <person name="Sabat G."/>
            <person name="Salamov A."/>
            <person name="Samejima M."/>
            <person name="Schmutz J."/>
            <person name="Slot J.C."/>
            <person name="St John F."/>
            <person name="Stenlid J."/>
            <person name="Sun H."/>
            <person name="Sun S."/>
            <person name="Syed K."/>
            <person name="Tsang A."/>
            <person name="Wiebenga A."/>
            <person name="Young D."/>
            <person name="Pisabarro A."/>
            <person name="Eastwood D.C."/>
            <person name="Martin F."/>
            <person name="Cullen D."/>
            <person name="Grigoriev I.V."/>
            <person name="Hibbett D.S."/>
        </authorList>
    </citation>
    <scope>NUCLEOTIDE SEQUENCE</scope>
    <source>
        <strain evidence="8">FP-58527</strain>
    </source>
</reference>
<keyword evidence="5" id="KW-0732">Signal</keyword>
<dbReference type="InterPro" id="IPR029058">
    <property type="entry name" value="AB_hydrolase_fold"/>
</dbReference>
<proteinExistence type="inferred from homology"/>
<dbReference type="InParanoid" id="S8EM74"/>
<dbReference type="STRING" id="743788.S8EM74"/>
<dbReference type="Proteomes" id="UP000015241">
    <property type="component" value="Unassembled WGS sequence"/>
</dbReference>
<dbReference type="PANTHER" id="PTHR45856:SF25">
    <property type="entry name" value="FUNGAL LIPASE-LIKE DOMAIN-CONTAINING PROTEIN"/>
    <property type="match status" value="1"/>
</dbReference>
<dbReference type="PANTHER" id="PTHR45856">
    <property type="entry name" value="ALPHA/BETA-HYDROLASES SUPERFAMILY PROTEIN"/>
    <property type="match status" value="1"/>
</dbReference>
<organism evidence="7 8">
    <name type="scientific">Fomitopsis schrenkii</name>
    <name type="common">Brown rot fungus</name>
    <dbReference type="NCBI Taxonomy" id="2126942"/>
    <lineage>
        <taxon>Eukaryota</taxon>
        <taxon>Fungi</taxon>
        <taxon>Dikarya</taxon>
        <taxon>Basidiomycota</taxon>
        <taxon>Agaricomycotina</taxon>
        <taxon>Agaricomycetes</taxon>
        <taxon>Polyporales</taxon>
        <taxon>Fomitopsis</taxon>
    </lineage>
</organism>
<feature type="signal peptide" evidence="5">
    <location>
        <begin position="1"/>
        <end position="27"/>
    </location>
</feature>
<sequence length="320" mass="33659">MASLGLAMTRVLLCIIPLILGVTRVAAAPRVAARSTPSFIDPSSVTTLSASDVSSFEPYEQFARATYCSGVADWSCGDACSAITDFEVTASGGDGNAVQVYYVGYWSSQNAVVVAHEGTDPTKLLSDLTDVDIITENLNSTYFPGVSSSVWVHSGFADEQAKTASIVLSATQSIISSKGADTVICVGHSLGGALAELDAVFFTLNLPSAITVIGRTFGTPRVGNPDWADLVDTQVTDFTRMNNVDDPIPIVPGRFLGFQHPETELHIVSDDTDEVVACPGNDDATDADCTISSVPNVVDADLLDHLGPYPGGIYMGTIYC</sequence>
<dbReference type="InterPro" id="IPR051218">
    <property type="entry name" value="Sec_MonoDiacylglyc_Lipase"/>
</dbReference>
<evidence type="ECO:0000256" key="3">
    <source>
        <dbReference type="ARBA" id="ARBA00047591"/>
    </source>
</evidence>
<evidence type="ECO:0000256" key="4">
    <source>
        <dbReference type="ARBA" id="ARBA00048461"/>
    </source>
</evidence>
<feature type="domain" description="Fungal lipase-type" evidence="6">
    <location>
        <begin position="114"/>
        <end position="254"/>
    </location>
</feature>
<dbReference type="eggNOG" id="KOG4569">
    <property type="taxonomic scope" value="Eukaryota"/>
</dbReference>
<dbReference type="Gene3D" id="3.40.50.1820">
    <property type="entry name" value="alpha/beta hydrolase"/>
    <property type="match status" value="1"/>
</dbReference>
<evidence type="ECO:0000313" key="7">
    <source>
        <dbReference type="EMBL" id="EPT05253.1"/>
    </source>
</evidence>
<comment type="catalytic activity">
    <reaction evidence="4">
        <text>a monoacylglycerol + H2O = glycerol + a fatty acid + H(+)</text>
        <dbReference type="Rhea" id="RHEA:15245"/>
        <dbReference type="ChEBI" id="CHEBI:15377"/>
        <dbReference type="ChEBI" id="CHEBI:15378"/>
        <dbReference type="ChEBI" id="CHEBI:17408"/>
        <dbReference type="ChEBI" id="CHEBI:17754"/>
        <dbReference type="ChEBI" id="CHEBI:28868"/>
    </reaction>
</comment>
<dbReference type="HOGENOM" id="CLU_032957_9_1_1"/>